<gene>
    <name evidence="2" type="ORF">A3B23_03610</name>
</gene>
<keyword evidence="1" id="KW-0472">Membrane</keyword>
<dbReference type="STRING" id="1797690.A3B23_03610"/>
<protein>
    <recommendedName>
        <fullName evidence="4">Type 4 fimbrial biogenesis protein PilX N-terminal domain-containing protein</fullName>
    </recommendedName>
</protein>
<comment type="caution">
    <text evidence="2">The sequence shown here is derived from an EMBL/GenBank/DDBJ whole genome shotgun (WGS) entry which is preliminary data.</text>
</comment>
<feature type="transmembrane region" description="Helical" evidence="1">
    <location>
        <begin position="12"/>
        <end position="34"/>
    </location>
</feature>
<dbReference type="EMBL" id="MHIY01000016">
    <property type="protein sequence ID" value="OGY59768.1"/>
    <property type="molecule type" value="Genomic_DNA"/>
</dbReference>
<evidence type="ECO:0000313" key="2">
    <source>
        <dbReference type="EMBL" id="OGY59768.1"/>
    </source>
</evidence>
<evidence type="ECO:0008006" key="4">
    <source>
        <dbReference type="Google" id="ProtNLM"/>
    </source>
</evidence>
<sequence>MSLSCGAATLSVVLAISSIILVVTVAGVIISTILTNAAFSERLASDALFSARAGAQDAIMRIIRYKNCSPDGCPYDYSITIDNGTAQVNIRDSGSWYGCEAVPAGLCVISTGSAALRKKRIVVKTVADAITGELKIQSFKEVPL</sequence>
<organism evidence="2 3">
    <name type="scientific">Candidatus Colwellbacteria bacterium RIFCSPLOWO2_01_FULL_48_10</name>
    <dbReference type="NCBI Taxonomy" id="1797690"/>
    <lineage>
        <taxon>Bacteria</taxon>
        <taxon>Candidatus Colwelliibacteriota</taxon>
    </lineage>
</organism>
<dbReference type="Proteomes" id="UP000178744">
    <property type="component" value="Unassembled WGS sequence"/>
</dbReference>
<evidence type="ECO:0000313" key="3">
    <source>
        <dbReference type="Proteomes" id="UP000178744"/>
    </source>
</evidence>
<keyword evidence="1" id="KW-1133">Transmembrane helix</keyword>
<keyword evidence="1" id="KW-0812">Transmembrane</keyword>
<accession>A0A1G1Z554</accession>
<reference evidence="2 3" key="1">
    <citation type="journal article" date="2016" name="Nat. Commun.">
        <title>Thousands of microbial genomes shed light on interconnected biogeochemical processes in an aquifer system.</title>
        <authorList>
            <person name="Anantharaman K."/>
            <person name="Brown C.T."/>
            <person name="Hug L.A."/>
            <person name="Sharon I."/>
            <person name="Castelle C.J."/>
            <person name="Probst A.J."/>
            <person name="Thomas B.C."/>
            <person name="Singh A."/>
            <person name="Wilkins M.J."/>
            <person name="Karaoz U."/>
            <person name="Brodie E.L."/>
            <person name="Williams K.H."/>
            <person name="Hubbard S.S."/>
            <person name="Banfield J.F."/>
        </authorList>
    </citation>
    <scope>NUCLEOTIDE SEQUENCE [LARGE SCALE GENOMIC DNA]</scope>
</reference>
<name>A0A1G1Z554_9BACT</name>
<dbReference type="AlphaFoldDB" id="A0A1G1Z554"/>
<proteinExistence type="predicted"/>
<evidence type="ECO:0000256" key="1">
    <source>
        <dbReference type="SAM" id="Phobius"/>
    </source>
</evidence>